<dbReference type="InterPro" id="IPR035242">
    <property type="entry name" value="DUF5329"/>
</dbReference>
<dbReference type="AlphaFoldDB" id="A0A2H0LM12"/>
<evidence type="ECO:0000256" key="1">
    <source>
        <dbReference type="SAM" id="MobiDB-lite"/>
    </source>
</evidence>
<sequence length="245" mass="27976">MVFIHFSKQLKQDIWLWVSTGLLGVFLLGMSGCQSVPLMGGVGAQGELIYLTPIRDIPKHIQECAELQDLSNEESKINYLIYRVQKSALPFTRNGSTYSSENAAQFLRWKLNRPNWRPLVRSAREFVIIITRGSSKSGLPYEVKLPDRTHHELKAIMINELDFLEEYLKTREAGSAAHLPVSSKKTEEESAQNLQPVPESDIHRRHSEPQPFRRPFVASPRFDDDDYGQTSSVSPAQQNRQQPRT</sequence>
<feature type="region of interest" description="Disordered" evidence="1">
    <location>
        <begin position="175"/>
        <end position="245"/>
    </location>
</feature>
<comment type="caution">
    <text evidence="2">The sequence shown here is derived from an EMBL/GenBank/DDBJ whole genome shotgun (WGS) entry which is preliminary data.</text>
</comment>
<evidence type="ECO:0000313" key="2">
    <source>
        <dbReference type="EMBL" id="PIQ85462.1"/>
    </source>
</evidence>
<dbReference type="Proteomes" id="UP000230859">
    <property type="component" value="Unassembled WGS sequence"/>
</dbReference>
<reference evidence="2 3" key="1">
    <citation type="submission" date="2017-09" db="EMBL/GenBank/DDBJ databases">
        <title>Depth-based differentiation of microbial function through sediment-hosted aquifers and enrichment of novel symbionts in the deep terrestrial subsurface.</title>
        <authorList>
            <person name="Probst A.J."/>
            <person name="Ladd B."/>
            <person name="Jarett J.K."/>
            <person name="Geller-Mcgrath D.E."/>
            <person name="Sieber C.M."/>
            <person name="Emerson J.B."/>
            <person name="Anantharaman K."/>
            <person name="Thomas B.C."/>
            <person name="Malmstrom R."/>
            <person name="Stieglmeier M."/>
            <person name="Klingl A."/>
            <person name="Woyke T."/>
            <person name="Ryan C.M."/>
            <person name="Banfield J.F."/>
        </authorList>
    </citation>
    <scope>NUCLEOTIDE SEQUENCE [LARGE SCALE GENOMIC DNA]</scope>
    <source>
        <strain evidence="2">CG11_big_fil_rev_8_21_14_0_20_45_26</strain>
    </source>
</reference>
<dbReference type="Pfam" id="PF17263">
    <property type="entry name" value="DUF5329"/>
    <property type="match status" value="1"/>
</dbReference>
<name>A0A2H0LM12_9BACT</name>
<protein>
    <submittedName>
        <fullName evidence="2">Uncharacterized protein</fullName>
    </submittedName>
</protein>
<proteinExistence type="predicted"/>
<accession>A0A2H0LM12</accession>
<gene>
    <name evidence="2" type="ORF">COV74_08205</name>
</gene>
<organism evidence="2 3">
    <name type="scientific">Candidatus Abzuiibacterium crystallinum</name>
    <dbReference type="NCBI Taxonomy" id="1974748"/>
    <lineage>
        <taxon>Bacteria</taxon>
        <taxon>Pseudomonadati</taxon>
        <taxon>Candidatus Omnitrophota</taxon>
        <taxon>Candidatus Abzuiibacterium</taxon>
    </lineage>
</organism>
<feature type="compositionally biased region" description="Polar residues" evidence="1">
    <location>
        <begin position="228"/>
        <end position="245"/>
    </location>
</feature>
<dbReference type="EMBL" id="PCVY01000065">
    <property type="protein sequence ID" value="PIQ85462.1"/>
    <property type="molecule type" value="Genomic_DNA"/>
</dbReference>
<evidence type="ECO:0000313" key="3">
    <source>
        <dbReference type="Proteomes" id="UP000230859"/>
    </source>
</evidence>